<keyword evidence="1" id="KW-0614">Plasmid</keyword>
<accession>A0A6G9D413</accession>
<name>A0A6G9D413_RHOER</name>
<organism evidence="1 2">
    <name type="scientific">Rhodococcus erythropolis</name>
    <name type="common">Arthrobacter picolinophilus</name>
    <dbReference type="NCBI Taxonomy" id="1833"/>
    <lineage>
        <taxon>Bacteria</taxon>
        <taxon>Bacillati</taxon>
        <taxon>Actinomycetota</taxon>
        <taxon>Actinomycetes</taxon>
        <taxon>Mycobacteriales</taxon>
        <taxon>Nocardiaceae</taxon>
        <taxon>Rhodococcus</taxon>
        <taxon>Rhodococcus erythropolis group</taxon>
    </lineage>
</organism>
<proteinExistence type="predicted"/>
<dbReference type="Proteomes" id="UP000502345">
    <property type="component" value="Plasmid plas1"/>
</dbReference>
<dbReference type="AlphaFoldDB" id="A0A6G9D413"/>
<sequence length="84" mass="8683">MTTKAITTTRRATRAAITSYLALTMMFVAALAGSLLQRAGGKNSDRGPSTLEYVILAGIFAVAAIAAGAVVVQKIQSRADSIPD</sequence>
<evidence type="ECO:0000313" key="1">
    <source>
        <dbReference type="EMBL" id="QIP43908.1"/>
    </source>
</evidence>
<geneLocation type="plasmid" evidence="1 2">
    <name>plas1</name>
</geneLocation>
<evidence type="ECO:0000313" key="2">
    <source>
        <dbReference type="Proteomes" id="UP000502345"/>
    </source>
</evidence>
<reference evidence="1 2" key="1">
    <citation type="submission" date="2020-03" db="EMBL/GenBank/DDBJ databases">
        <title>Screen low temperature-resistant strains for efficient degradation of petroleum hydrocarbons under the low temperature.</title>
        <authorList>
            <person name="Wang Y."/>
            <person name="Chen J."/>
        </authorList>
    </citation>
    <scope>NUCLEOTIDE SEQUENCE [LARGE SCALE GENOMIC DNA]</scope>
    <source>
        <strain evidence="1 2">KB1</strain>
        <plasmid evidence="1 2">plas1</plasmid>
    </source>
</reference>
<dbReference type="EMBL" id="CP050125">
    <property type="protein sequence ID" value="QIP43908.1"/>
    <property type="molecule type" value="Genomic_DNA"/>
</dbReference>
<dbReference type="RefSeq" id="WP_125053257.1">
    <property type="nucleotide sequence ID" value="NZ_CP050125.1"/>
</dbReference>
<protein>
    <submittedName>
        <fullName evidence="1">Uncharacterized protein</fullName>
    </submittedName>
</protein>
<gene>
    <name evidence="1" type="ORF">G9444_6665</name>
</gene>